<dbReference type="PANTHER" id="PTHR18919:SF165">
    <property type="entry name" value="ACETYL-COA ACETYLTRANSFERASE"/>
    <property type="match status" value="1"/>
</dbReference>
<comment type="similarity">
    <text evidence="1 7">Belongs to the thiolase-like superfamily. Thiolase family.</text>
</comment>
<keyword evidence="3 7" id="KW-0808">Transferase</keyword>
<dbReference type="InterPro" id="IPR020613">
    <property type="entry name" value="Thiolase_CS"/>
</dbReference>
<dbReference type="PANTHER" id="PTHR18919">
    <property type="entry name" value="ACETYL-COA C-ACYLTRANSFERASE"/>
    <property type="match status" value="1"/>
</dbReference>
<comment type="pathway">
    <text evidence="5">Metabolic intermediate biosynthesis; (R)-mevalonate biosynthesis; (R)-mevalonate from acetyl-CoA: step 1/3.</text>
</comment>
<dbReference type="InterPro" id="IPR016039">
    <property type="entry name" value="Thiolase-like"/>
</dbReference>
<dbReference type="EMBL" id="JAAAUY010000731">
    <property type="protein sequence ID" value="KAF9326833.1"/>
    <property type="molecule type" value="Genomic_DNA"/>
</dbReference>
<dbReference type="Proteomes" id="UP000696485">
    <property type="component" value="Unassembled WGS sequence"/>
</dbReference>
<dbReference type="Gene3D" id="3.40.47.10">
    <property type="match status" value="1"/>
</dbReference>
<evidence type="ECO:0000256" key="5">
    <source>
        <dbReference type="ARBA" id="ARBA00037924"/>
    </source>
</evidence>
<protein>
    <recommendedName>
        <fullName evidence="2">acetyl-CoA C-acetyltransferase</fullName>
        <ecNumber evidence="2">2.3.1.9</ecNumber>
    </recommendedName>
</protein>
<dbReference type="PROSITE" id="PS00098">
    <property type="entry name" value="THIOLASE_1"/>
    <property type="match status" value="1"/>
</dbReference>
<dbReference type="GO" id="GO:0006696">
    <property type="term" value="P:ergosterol biosynthetic process"/>
    <property type="evidence" value="ECO:0007669"/>
    <property type="project" value="TreeGrafter"/>
</dbReference>
<dbReference type="GO" id="GO:0003985">
    <property type="term" value="F:acetyl-CoA C-acetyltransferase activity"/>
    <property type="evidence" value="ECO:0007669"/>
    <property type="project" value="UniProtKB-EC"/>
</dbReference>
<reference evidence="10" key="1">
    <citation type="journal article" date="2020" name="Fungal Divers.">
        <title>Resolving the Mortierellaceae phylogeny through synthesis of multi-gene phylogenetics and phylogenomics.</title>
        <authorList>
            <person name="Vandepol N."/>
            <person name="Liber J."/>
            <person name="Desiro A."/>
            <person name="Na H."/>
            <person name="Kennedy M."/>
            <person name="Barry K."/>
            <person name="Grigoriev I.V."/>
            <person name="Miller A.N."/>
            <person name="O'Donnell K."/>
            <person name="Stajich J.E."/>
            <person name="Bonito G."/>
        </authorList>
    </citation>
    <scope>NUCLEOTIDE SEQUENCE</scope>
    <source>
        <strain evidence="10">NVP1</strain>
    </source>
</reference>
<dbReference type="CDD" id="cd00751">
    <property type="entry name" value="thiolase"/>
    <property type="match status" value="1"/>
</dbReference>
<name>A0A9P5VJ70_9FUNG</name>
<dbReference type="InterPro" id="IPR020616">
    <property type="entry name" value="Thiolase_N"/>
</dbReference>
<feature type="domain" description="Thiolase N-terminal" evidence="8">
    <location>
        <begin position="7"/>
        <end position="265"/>
    </location>
</feature>
<evidence type="ECO:0000256" key="4">
    <source>
        <dbReference type="ARBA" id="ARBA00023315"/>
    </source>
</evidence>
<dbReference type="EC" id="2.3.1.9" evidence="2"/>
<dbReference type="GO" id="GO:0006635">
    <property type="term" value="P:fatty acid beta-oxidation"/>
    <property type="evidence" value="ECO:0007669"/>
    <property type="project" value="TreeGrafter"/>
</dbReference>
<evidence type="ECO:0000313" key="11">
    <source>
        <dbReference type="Proteomes" id="UP000696485"/>
    </source>
</evidence>
<dbReference type="AlphaFoldDB" id="A0A9P5VJ70"/>
<proteinExistence type="inferred from homology"/>
<dbReference type="Pfam" id="PF00108">
    <property type="entry name" value="Thiolase_N"/>
    <property type="match status" value="1"/>
</dbReference>
<comment type="caution">
    <text evidence="10">The sequence shown here is derived from an EMBL/GenBank/DDBJ whole genome shotgun (WGS) entry which is preliminary data.</text>
</comment>
<evidence type="ECO:0000313" key="10">
    <source>
        <dbReference type="EMBL" id="KAF9326833.1"/>
    </source>
</evidence>
<dbReference type="PROSITE" id="PS00099">
    <property type="entry name" value="THIOLASE_3"/>
    <property type="match status" value="1"/>
</dbReference>
<dbReference type="InterPro" id="IPR020615">
    <property type="entry name" value="Thiolase_acyl_enz_int_AS"/>
</dbReference>
<keyword evidence="4 7" id="KW-0012">Acyltransferase</keyword>
<dbReference type="PIRSF" id="PIRSF000429">
    <property type="entry name" value="Ac-CoA_Ac_transf"/>
    <property type="match status" value="1"/>
</dbReference>
<feature type="active site" description="Proton acceptor" evidence="6">
    <location>
        <position position="383"/>
    </location>
</feature>
<dbReference type="InterPro" id="IPR002155">
    <property type="entry name" value="Thiolase"/>
</dbReference>
<evidence type="ECO:0000259" key="8">
    <source>
        <dbReference type="Pfam" id="PF00108"/>
    </source>
</evidence>
<evidence type="ECO:0000256" key="1">
    <source>
        <dbReference type="ARBA" id="ARBA00010982"/>
    </source>
</evidence>
<keyword evidence="11" id="KW-1185">Reference proteome</keyword>
<feature type="active site" description="Acyl-thioester intermediate" evidence="6">
    <location>
        <position position="91"/>
    </location>
</feature>
<dbReference type="PROSITE" id="PS00737">
    <property type="entry name" value="THIOLASE_2"/>
    <property type="match status" value="1"/>
</dbReference>
<dbReference type="InterPro" id="IPR020610">
    <property type="entry name" value="Thiolase_AS"/>
</dbReference>
<accession>A0A9P5VJ70</accession>
<dbReference type="NCBIfam" id="TIGR01930">
    <property type="entry name" value="AcCoA-C-Actrans"/>
    <property type="match status" value="1"/>
</dbReference>
<organism evidence="10 11">
    <name type="scientific">Podila minutissima</name>
    <dbReference type="NCBI Taxonomy" id="64525"/>
    <lineage>
        <taxon>Eukaryota</taxon>
        <taxon>Fungi</taxon>
        <taxon>Fungi incertae sedis</taxon>
        <taxon>Mucoromycota</taxon>
        <taxon>Mortierellomycotina</taxon>
        <taxon>Mortierellomycetes</taxon>
        <taxon>Mortierellales</taxon>
        <taxon>Mortierellaceae</taxon>
        <taxon>Podila</taxon>
    </lineage>
</organism>
<dbReference type="FunFam" id="3.40.47.10:FF:000007">
    <property type="entry name" value="acetyl-CoA acetyltransferase, mitochondrial"/>
    <property type="match status" value="1"/>
</dbReference>
<dbReference type="InterPro" id="IPR020617">
    <property type="entry name" value="Thiolase_C"/>
</dbReference>
<feature type="active site" description="Proton acceptor" evidence="6">
    <location>
        <position position="353"/>
    </location>
</feature>
<dbReference type="SUPFAM" id="SSF53901">
    <property type="entry name" value="Thiolase-like"/>
    <property type="match status" value="2"/>
</dbReference>
<dbReference type="GO" id="GO:0005739">
    <property type="term" value="C:mitochondrion"/>
    <property type="evidence" value="ECO:0007669"/>
    <property type="project" value="TreeGrafter"/>
</dbReference>
<dbReference type="Pfam" id="PF02803">
    <property type="entry name" value="Thiolase_C"/>
    <property type="match status" value="1"/>
</dbReference>
<evidence type="ECO:0000256" key="7">
    <source>
        <dbReference type="RuleBase" id="RU003557"/>
    </source>
</evidence>
<evidence type="ECO:0000259" key="9">
    <source>
        <dbReference type="Pfam" id="PF02803"/>
    </source>
</evidence>
<evidence type="ECO:0000256" key="6">
    <source>
        <dbReference type="PIRSR" id="PIRSR000429-1"/>
    </source>
</evidence>
<feature type="domain" description="Thiolase C-terminal" evidence="9">
    <location>
        <begin position="276"/>
        <end position="396"/>
    </location>
</feature>
<sequence length="404" mass="42170">MTNTNTVYIAAVARTPIGSFNGSLAPFSATELGSLAIKGALKKTDIKPEQIEEVYFGNVLSAGLGQNPARQVALGAGLPQSTISTTVNKVCASSMKAVMLAAQTIQTGQADIVIAGGAESMTNVPYYLPKMRFGAKFGHQEVIDGVQKDGLTDVYNNYSMGVAAEETAEEYQISREAQDHFAIDSYKRAQDATAAGRFNNEIVPVVIPGARGKRDVVVSTDDEITNLNEAKLRAMRPAFKPNGGTVTAPNSSPISDGASAIILISGAKARELNIPVLALIRGSADAEQGPNRFTTAPSLAIPKAIKRAGLTPDEVEFYEINEAFSVVACANMKILGLTSENVNVNGGAVALGHPLGCSGARVITTLVNVLQQRNAKIGVAAICNGGGGASAIVIERVSEDHAKL</sequence>
<evidence type="ECO:0000256" key="3">
    <source>
        <dbReference type="ARBA" id="ARBA00022679"/>
    </source>
</evidence>
<evidence type="ECO:0000256" key="2">
    <source>
        <dbReference type="ARBA" id="ARBA00012705"/>
    </source>
</evidence>
<gene>
    <name evidence="10" type="primary">ERG10_2</name>
    <name evidence="10" type="ORF">BG006_009788</name>
</gene>